<accession>A0ABP3AZ42</accession>
<organism evidence="5 6">
    <name type="scientific">Listeria floridensis FSL S10-1187</name>
    <dbReference type="NCBI Taxonomy" id="1265817"/>
    <lineage>
        <taxon>Bacteria</taxon>
        <taxon>Bacillati</taxon>
        <taxon>Bacillota</taxon>
        <taxon>Bacilli</taxon>
        <taxon>Bacillales</taxon>
        <taxon>Listeriaceae</taxon>
        <taxon>Listeria</taxon>
    </lineage>
</organism>
<evidence type="ECO:0000256" key="4">
    <source>
        <dbReference type="RuleBase" id="RU361279"/>
    </source>
</evidence>
<dbReference type="Pfam" id="PF01812">
    <property type="entry name" value="5-FTHF_cyc-lig"/>
    <property type="match status" value="1"/>
</dbReference>
<evidence type="ECO:0000256" key="2">
    <source>
        <dbReference type="ARBA" id="ARBA00022741"/>
    </source>
</evidence>
<comment type="cofactor">
    <cofactor evidence="4">
        <name>Mg(2+)</name>
        <dbReference type="ChEBI" id="CHEBI:18420"/>
    </cofactor>
</comment>
<evidence type="ECO:0000313" key="6">
    <source>
        <dbReference type="Proteomes" id="UP000019249"/>
    </source>
</evidence>
<comment type="catalytic activity">
    <reaction evidence="4">
        <text>(6S)-5-formyl-5,6,7,8-tetrahydrofolate + ATP = (6R)-5,10-methenyltetrahydrofolate + ADP + phosphate</text>
        <dbReference type="Rhea" id="RHEA:10488"/>
        <dbReference type="ChEBI" id="CHEBI:30616"/>
        <dbReference type="ChEBI" id="CHEBI:43474"/>
        <dbReference type="ChEBI" id="CHEBI:57455"/>
        <dbReference type="ChEBI" id="CHEBI:57457"/>
        <dbReference type="ChEBI" id="CHEBI:456216"/>
        <dbReference type="EC" id="6.3.3.2"/>
    </reaction>
</comment>
<dbReference type="SUPFAM" id="SSF100950">
    <property type="entry name" value="NagB/RpiA/CoA transferase-like"/>
    <property type="match status" value="1"/>
</dbReference>
<dbReference type="NCBIfam" id="TIGR02727">
    <property type="entry name" value="MTHFS_bact"/>
    <property type="match status" value="1"/>
</dbReference>
<keyword evidence="4" id="KW-0479">Metal-binding</keyword>
<keyword evidence="4" id="KW-0460">Magnesium</keyword>
<dbReference type="InterPro" id="IPR024185">
    <property type="entry name" value="FTHF_cligase-like_sf"/>
</dbReference>
<sequence>MDKTELRKETLKRLESLEKKDHKEKSDQLASLLFQTEQWKRAHTIGITLSRYPEINTETIILKAWEAGKTTAIPETIYPGNKMQFRKYQKGDRLIRKKFDLLEPNSEAELIPKKKLDLLIVPGVLFNSEGYRIGFGGGFYDRFLTDFSGDTISLLFSEQLSREIIPEAHDIPVKKLLSV</sequence>
<dbReference type="Gene3D" id="3.40.50.10420">
    <property type="entry name" value="NagB/RpiA/CoA transferase-like"/>
    <property type="match status" value="1"/>
</dbReference>
<protein>
    <recommendedName>
        <fullName evidence="4">5-formyltetrahydrofolate cyclo-ligase</fullName>
        <ecNumber evidence="4">6.3.3.2</ecNumber>
    </recommendedName>
</protein>
<gene>
    <name evidence="5" type="ORF">MFLO_08117</name>
</gene>
<proteinExistence type="inferred from homology"/>
<evidence type="ECO:0000256" key="3">
    <source>
        <dbReference type="ARBA" id="ARBA00022840"/>
    </source>
</evidence>
<reference evidence="5 6" key="1">
    <citation type="journal article" date="2014" name="Int. J. Syst. Evol. Microbiol.">
        <title>Listeria floridensis sp. nov., Listeria aquatica sp. nov., Listeria cornellensis sp. nov., Listeria riparia sp. nov. and Listeria grandensis sp. nov., from agricultural and natural environments.</title>
        <authorList>
            <person name="den Bakker H.C."/>
            <person name="Warchocki S."/>
            <person name="Wright E.M."/>
            <person name="Allred A.F."/>
            <person name="Ahlstrom C."/>
            <person name="Manuel C.S."/>
            <person name="Stasiewicz M.J."/>
            <person name="Burrell A."/>
            <person name="Roof S."/>
            <person name="Strawn L."/>
            <person name="Fortes E.D."/>
            <person name="Nightingale K.K."/>
            <person name="Kephart D."/>
            <person name="Wiedmann M."/>
        </authorList>
    </citation>
    <scope>NUCLEOTIDE SEQUENCE [LARGE SCALE GENOMIC DNA]</scope>
    <source>
        <strain evidence="5 6">FSL S10-1187</strain>
    </source>
</reference>
<dbReference type="PANTHER" id="PTHR23407:SF1">
    <property type="entry name" value="5-FORMYLTETRAHYDROFOLATE CYCLO-LIGASE"/>
    <property type="match status" value="1"/>
</dbReference>
<dbReference type="EC" id="6.3.3.2" evidence="4"/>
<dbReference type="InterPro" id="IPR037171">
    <property type="entry name" value="NagB/RpiA_transferase-like"/>
</dbReference>
<dbReference type="InterPro" id="IPR002698">
    <property type="entry name" value="FTHF_cligase"/>
</dbReference>
<evidence type="ECO:0000256" key="1">
    <source>
        <dbReference type="ARBA" id="ARBA00010638"/>
    </source>
</evidence>
<comment type="similarity">
    <text evidence="1 4">Belongs to the 5-formyltetrahydrofolate cyclo-ligase family.</text>
</comment>
<keyword evidence="2 4" id="KW-0547">Nucleotide-binding</keyword>
<dbReference type="RefSeq" id="WP_036097274.1">
    <property type="nucleotide sequence ID" value="NZ_AODF01000015.1"/>
</dbReference>
<keyword evidence="6" id="KW-1185">Reference proteome</keyword>
<evidence type="ECO:0000313" key="5">
    <source>
        <dbReference type="EMBL" id="EUJ31761.1"/>
    </source>
</evidence>
<dbReference type="EMBL" id="AODF01000015">
    <property type="protein sequence ID" value="EUJ31761.1"/>
    <property type="molecule type" value="Genomic_DNA"/>
</dbReference>
<dbReference type="PANTHER" id="PTHR23407">
    <property type="entry name" value="ATPASE INHIBITOR/5-FORMYLTETRAHYDROFOLATE CYCLO-LIGASE"/>
    <property type="match status" value="1"/>
</dbReference>
<keyword evidence="3 4" id="KW-0067">ATP-binding</keyword>
<comment type="caution">
    <text evidence="5">The sequence shown here is derived from an EMBL/GenBank/DDBJ whole genome shotgun (WGS) entry which is preliminary data.</text>
</comment>
<name>A0ABP3AZ42_9LIST</name>
<dbReference type="PIRSF" id="PIRSF006806">
    <property type="entry name" value="FTHF_cligase"/>
    <property type="match status" value="1"/>
</dbReference>
<dbReference type="Proteomes" id="UP000019249">
    <property type="component" value="Unassembled WGS sequence"/>
</dbReference>